<sequence>MSSGSSLISLRLSTSIASVCDWDAGSIISPLPVSSPVGDAGVVGLTVGCAFPTTPPQTAATVPDAESCGEQVAVVAPRVIGSYRVAPGGLRRDVMAAWKDHHPLAAFAGGHGHAG</sequence>
<evidence type="ECO:0000313" key="2">
    <source>
        <dbReference type="Proteomes" id="UP000075901"/>
    </source>
</evidence>
<keyword evidence="2" id="KW-1185">Reference proteome</keyword>
<dbReference type="AlphaFoldDB" id="A0A182SMR6"/>
<proteinExistence type="predicted"/>
<accession>A0A182SMR6</accession>
<dbReference type="EnsemblMetazoa" id="AMAM009866-RA">
    <property type="protein sequence ID" value="AMAM009866-PA"/>
    <property type="gene ID" value="AMAM009866"/>
</dbReference>
<protein>
    <submittedName>
        <fullName evidence="1">Uncharacterized protein</fullName>
    </submittedName>
</protein>
<dbReference type="VEuPathDB" id="VectorBase:AMAM009866"/>
<reference evidence="2" key="1">
    <citation type="submission" date="2013-09" db="EMBL/GenBank/DDBJ databases">
        <title>The Genome Sequence of Anopheles maculatus species B.</title>
        <authorList>
            <consortium name="The Broad Institute Genomics Platform"/>
            <person name="Neafsey D.E."/>
            <person name="Besansky N."/>
            <person name="Howell P."/>
            <person name="Walton C."/>
            <person name="Young S.K."/>
            <person name="Zeng Q."/>
            <person name="Gargeya S."/>
            <person name="Fitzgerald M."/>
            <person name="Haas B."/>
            <person name="Abouelleil A."/>
            <person name="Allen A.W."/>
            <person name="Alvarado L."/>
            <person name="Arachchi H.M."/>
            <person name="Berlin A.M."/>
            <person name="Chapman S.B."/>
            <person name="Gainer-Dewar J."/>
            <person name="Goldberg J."/>
            <person name="Griggs A."/>
            <person name="Gujja S."/>
            <person name="Hansen M."/>
            <person name="Howarth C."/>
            <person name="Imamovic A."/>
            <person name="Ireland A."/>
            <person name="Larimer J."/>
            <person name="McCowan C."/>
            <person name="Murphy C."/>
            <person name="Pearson M."/>
            <person name="Poon T.W."/>
            <person name="Priest M."/>
            <person name="Roberts A."/>
            <person name="Saif S."/>
            <person name="Shea T."/>
            <person name="Sisk P."/>
            <person name="Sykes S."/>
            <person name="Wortman J."/>
            <person name="Nusbaum C."/>
            <person name="Birren B."/>
        </authorList>
    </citation>
    <scope>NUCLEOTIDE SEQUENCE [LARGE SCALE GENOMIC DNA]</scope>
    <source>
        <strain evidence="2">maculatus3</strain>
    </source>
</reference>
<name>A0A182SMR6_9DIPT</name>
<reference evidence="1" key="2">
    <citation type="submission" date="2020-05" db="UniProtKB">
        <authorList>
            <consortium name="EnsemblMetazoa"/>
        </authorList>
    </citation>
    <scope>IDENTIFICATION</scope>
    <source>
        <strain evidence="1">maculatus3</strain>
    </source>
</reference>
<dbReference type="Proteomes" id="UP000075901">
    <property type="component" value="Unassembled WGS sequence"/>
</dbReference>
<organism evidence="1 2">
    <name type="scientific">Anopheles maculatus</name>
    <dbReference type="NCBI Taxonomy" id="74869"/>
    <lineage>
        <taxon>Eukaryota</taxon>
        <taxon>Metazoa</taxon>
        <taxon>Ecdysozoa</taxon>
        <taxon>Arthropoda</taxon>
        <taxon>Hexapoda</taxon>
        <taxon>Insecta</taxon>
        <taxon>Pterygota</taxon>
        <taxon>Neoptera</taxon>
        <taxon>Endopterygota</taxon>
        <taxon>Diptera</taxon>
        <taxon>Nematocera</taxon>
        <taxon>Culicoidea</taxon>
        <taxon>Culicidae</taxon>
        <taxon>Anophelinae</taxon>
        <taxon>Anopheles</taxon>
        <taxon>Anopheles maculatus group</taxon>
    </lineage>
</organism>
<evidence type="ECO:0000313" key="1">
    <source>
        <dbReference type="EnsemblMetazoa" id="AMAM009866-PA"/>
    </source>
</evidence>